<dbReference type="AlphaFoldDB" id="A0A519BLD7"/>
<dbReference type="SUPFAM" id="SSF56349">
    <property type="entry name" value="DNA breaking-rejoining enzymes"/>
    <property type="match status" value="1"/>
</dbReference>
<evidence type="ECO:0000313" key="2">
    <source>
        <dbReference type="Proteomes" id="UP000319296"/>
    </source>
</evidence>
<comment type="caution">
    <text evidence="1">The sequence shown here is derived from an EMBL/GenBank/DDBJ whole genome shotgun (WGS) entry which is preliminary data.</text>
</comment>
<evidence type="ECO:0000313" key="1">
    <source>
        <dbReference type="EMBL" id="RZD18090.1"/>
    </source>
</evidence>
<dbReference type="GO" id="GO:0003677">
    <property type="term" value="F:DNA binding"/>
    <property type="evidence" value="ECO:0007669"/>
    <property type="project" value="InterPro"/>
</dbReference>
<sequence length="62" mass="7375">MVWEEYPKHQNNSKETIDKKIWHAKHFLPVFGDKNIADISLMDIKNFQLFIFKSKLLKPTTA</sequence>
<protein>
    <recommendedName>
        <fullName evidence="3">Integrase SAM-like N-terminal domain-containing protein</fullName>
    </recommendedName>
</protein>
<proteinExistence type="predicted"/>
<evidence type="ECO:0008006" key="3">
    <source>
        <dbReference type="Google" id="ProtNLM"/>
    </source>
</evidence>
<gene>
    <name evidence="1" type="ORF">EVG15_07805</name>
</gene>
<dbReference type="InterPro" id="IPR011010">
    <property type="entry name" value="DNA_brk_join_enz"/>
</dbReference>
<organism evidence="1 2">
    <name type="scientific">Candidatus Acididesulfobacter diazotrophicus</name>
    <dbReference type="NCBI Taxonomy" id="2597226"/>
    <lineage>
        <taxon>Bacteria</taxon>
        <taxon>Deltaproteobacteria</taxon>
        <taxon>Candidatus Acidulodesulfobacterales</taxon>
        <taxon>Candidatus Acididesulfobacter</taxon>
    </lineage>
</organism>
<reference evidence="1 2" key="1">
    <citation type="journal article" date="2019" name="ISME J.">
        <title>Insights into ecological role of a new deltaproteobacterial order Candidatus Acidulodesulfobacterales by metagenomics and metatranscriptomics.</title>
        <authorList>
            <person name="Tan S."/>
            <person name="Liu J."/>
            <person name="Fang Y."/>
            <person name="Hedlund B.P."/>
            <person name="Lian Z.H."/>
            <person name="Huang L.Y."/>
            <person name="Li J.T."/>
            <person name="Huang L.N."/>
            <person name="Li W.J."/>
            <person name="Jiang H.C."/>
            <person name="Dong H.L."/>
            <person name="Shu W.S."/>
        </authorList>
    </citation>
    <scope>NUCLEOTIDE SEQUENCE [LARGE SCALE GENOMIC DNA]</scope>
    <source>
        <strain evidence="1">AP1</strain>
    </source>
</reference>
<dbReference type="Proteomes" id="UP000319296">
    <property type="component" value="Unassembled WGS sequence"/>
</dbReference>
<accession>A0A519BLD7</accession>
<name>A0A519BLD7_9DELT</name>
<dbReference type="EMBL" id="SGBB01000015">
    <property type="protein sequence ID" value="RZD18090.1"/>
    <property type="molecule type" value="Genomic_DNA"/>
</dbReference>